<proteinExistence type="predicted"/>
<evidence type="ECO:0000256" key="1">
    <source>
        <dbReference type="SAM" id="MobiDB-lite"/>
    </source>
</evidence>
<name>A0A645HR77_9ZZZZ</name>
<accession>A0A645HR77</accession>
<organism evidence="2">
    <name type="scientific">bioreactor metagenome</name>
    <dbReference type="NCBI Taxonomy" id="1076179"/>
    <lineage>
        <taxon>unclassified sequences</taxon>
        <taxon>metagenomes</taxon>
        <taxon>ecological metagenomes</taxon>
    </lineage>
</organism>
<protein>
    <submittedName>
        <fullName evidence="2">Uncharacterized protein</fullName>
    </submittedName>
</protein>
<sequence>MGYALEKLHRGHLLAVPRQQDFRRLDDAPRAAHGRTHRTPDAAGRQQRIIQPGHRPRFQRGQRRIDRGIAHGAPEFARNRPDALLVDRNRRGQRNSGEFAAPLRHRPHRASSGAQSVVERPGRIAQSARHSHSGNHHPPPVRHFTAIHSFVTIPSGQTSRITA</sequence>
<dbReference type="EMBL" id="VSSQ01098697">
    <property type="protein sequence ID" value="MPN41558.1"/>
    <property type="molecule type" value="Genomic_DNA"/>
</dbReference>
<reference evidence="2" key="1">
    <citation type="submission" date="2019-08" db="EMBL/GenBank/DDBJ databases">
        <authorList>
            <person name="Kucharzyk K."/>
            <person name="Murdoch R.W."/>
            <person name="Higgins S."/>
            <person name="Loffler F."/>
        </authorList>
    </citation>
    <scope>NUCLEOTIDE SEQUENCE</scope>
</reference>
<feature type="region of interest" description="Disordered" evidence="1">
    <location>
        <begin position="29"/>
        <end position="140"/>
    </location>
</feature>
<gene>
    <name evidence="2" type="ORF">SDC9_189111</name>
</gene>
<feature type="compositionally biased region" description="Basic and acidic residues" evidence="1">
    <location>
        <begin position="77"/>
        <end position="90"/>
    </location>
</feature>
<comment type="caution">
    <text evidence="2">The sequence shown here is derived from an EMBL/GenBank/DDBJ whole genome shotgun (WGS) entry which is preliminary data.</text>
</comment>
<evidence type="ECO:0000313" key="2">
    <source>
        <dbReference type="EMBL" id="MPN41558.1"/>
    </source>
</evidence>
<dbReference type="AlphaFoldDB" id="A0A645HR77"/>